<evidence type="ECO:0000313" key="3">
    <source>
        <dbReference type="Proteomes" id="UP000611640"/>
    </source>
</evidence>
<dbReference type="InterPro" id="IPR032710">
    <property type="entry name" value="NTF2-like_dom_sf"/>
</dbReference>
<organism evidence="2 3">
    <name type="scientific">Actinocatenispora thailandica</name>
    <dbReference type="NCBI Taxonomy" id="227318"/>
    <lineage>
        <taxon>Bacteria</taxon>
        <taxon>Bacillati</taxon>
        <taxon>Actinomycetota</taxon>
        <taxon>Actinomycetes</taxon>
        <taxon>Micromonosporales</taxon>
        <taxon>Micromonosporaceae</taxon>
        <taxon>Actinocatenispora</taxon>
    </lineage>
</organism>
<dbReference type="KEGG" id="atl:Athai_12060"/>
<dbReference type="Gene3D" id="3.10.450.50">
    <property type="match status" value="1"/>
</dbReference>
<dbReference type="InterPro" id="IPR037401">
    <property type="entry name" value="SnoaL-like"/>
</dbReference>
<dbReference type="Pfam" id="PF12680">
    <property type="entry name" value="SnoaL_2"/>
    <property type="match status" value="1"/>
</dbReference>
<reference evidence="2 3" key="1">
    <citation type="submission" date="2020-08" db="EMBL/GenBank/DDBJ databases">
        <title>Whole genome shotgun sequence of Actinocatenispora thailandica NBRC 105041.</title>
        <authorList>
            <person name="Komaki H."/>
            <person name="Tamura T."/>
        </authorList>
    </citation>
    <scope>NUCLEOTIDE SEQUENCE [LARGE SCALE GENOMIC DNA]</scope>
    <source>
        <strain evidence="2 3">NBRC 105041</strain>
    </source>
</reference>
<feature type="domain" description="SnoaL-like" evidence="1">
    <location>
        <begin position="12"/>
        <end position="119"/>
    </location>
</feature>
<dbReference type="SUPFAM" id="SSF54427">
    <property type="entry name" value="NTF2-like"/>
    <property type="match status" value="1"/>
</dbReference>
<sequence length="136" mass="15022">MASTAGPREVLARFRDAAIGQSTDGMRRLYAADAIHEFPFHRPGVPARLTGRDEIVAWTAAGWRARRFEYERYRTLAVHDTGDPGTIVVEQQAIGRNTASGREFVLPNIVVLTVRHGLIGHLRDYVNLVAVDAALS</sequence>
<dbReference type="Proteomes" id="UP000611640">
    <property type="component" value="Chromosome"/>
</dbReference>
<accession>A0A7R7DLA3</accession>
<keyword evidence="3" id="KW-1185">Reference proteome</keyword>
<evidence type="ECO:0000313" key="2">
    <source>
        <dbReference type="EMBL" id="BCJ33703.1"/>
    </source>
</evidence>
<protein>
    <recommendedName>
        <fullName evidence="1">SnoaL-like domain-containing protein</fullName>
    </recommendedName>
</protein>
<dbReference type="AlphaFoldDB" id="A0A7R7DLA3"/>
<evidence type="ECO:0000259" key="1">
    <source>
        <dbReference type="Pfam" id="PF12680"/>
    </source>
</evidence>
<gene>
    <name evidence="2" type="ORF">Athai_12060</name>
</gene>
<dbReference type="RefSeq" id="WP_203960555.1">
    <property type="nucleotide sequence ID" value="NZ_AP023355.1"/>
</dbReference>
<proteinExistence type="predicted"/>
<dbReference type="EMBL" id="AP023355">
    <property type="protein sequence ID" value="BCJ33703.1"/>
    <property type="molecule type" value="Genomic_DNA"/>
</dbReference>
<name>A0A7R7DLA3_9ACTN</name>